<dbReference type="NCBIfam" id="TIGR02196">
    <property type="entry name" value="GlrX_YruB"/>
    <property type="match status" value="1"/>
</dbReference>
<dbReference type="EMBL" id="PFAT01000014">
    <property type="protein sequence ID" value="PIR92605.1"/>
    <property type="molecule type" value="Genomic_DNA"/>
</dbReference>
<dbReference type="GO" id="GO:0045454">
    <property type="term" value="P:cell redox homeostasis"/>
    <property type="evidence" value="ECO:0007669"/>
    <property type="project" value="TreeGrafter"/>
</dbReference>
<comment type="caution">
    <text evidence="2">The sequence shown here is derived from an EMBL/GenBank/DDBJ whole genome shotgun (WGS) entry which is preliminary data.</text>
</comment>
<reference evidence="3" key="1">
    <citation type="submission" date="2017-09" db="EMBL/GenBank/DDBJ databases">
        <title>Depth-based differentiation of microbial function through sediment-hosted aquifers and enrichment of novel symbionts in the deep terrestrial subsurface.</title>
        <authorList>
            <person name="Probst A.J."/>
            <person name="Ladd B."/>
            <person name="Jarett J.K."/>
            <person name="Geller-Mcgrath D.E."/>
            <person name="Sieber C.M.K."/>
            <person name="Emerson J.B."/>
            <person name="Anantharaman K."/>
            <person name="Thomas B.C."/>
            <person name="Malmstrom R."/>
            <person name="Stieglmeier M."/>
            <person name="Klingl A."/>
            <person name="Woyke T."/>
            <person name="Ryan C.M."/>
            <person name="Banfield J.F."/>
        </authorList>
    </citation>
    <scope>NUCLEOTIDE SEQUENCE [LARGE SCALE GENOMIC DNA]</scope>
</reference>
<dbReference type="InterPro" id="IPR051548">
    <property type="entry name" value="Grx-like_ET"/>
</dbReference>
<dbReference type="PROSITE" id="PS51354">
    <property type="entry name" value="GLUTAREDOXIN_2"/>
    <property type="match status" value="1"/>
</dbReference>
<name>A0A2H0V0M4_9BACT</name>
<dbReference type="InterPro" id="IPR002109">
    <property type="entry name" value="Glutaredoxin"/>
</dbReference>
<dbReference type="Gene3D" id="3.40.30.10">
    <property type="entry name" value="Glutaredoxin"/>
    <property type="match status" value="1"/>
</dbReference>
<evidence type="ECO:0000313" key="3">
    <source>
        <dbReference type="Proteomes" id="UP000228510"/>
    </source>
</evidence>
<dbReference type="PANTHER" id="PTHR34386">
    <property type="entry name" value="GLUTAREDOXIN"/>
    <property type="match status" value="1"/>
</dbReference>
<dbReference type="CDD" id="cd02976">
    <property type="entry name" value="NrdH"/>
    <property type="match status" value="1"/>
</dbReference>
<dbReference type="PANTHER" id="PTHR34386:SF1">
    <property type="entry name" value="GLUTAREDOXIN-LIKE PROTEIN NRDH"/>
    <property type="match status" value="1"/>
</dbReference>
<dbReference type="SUPFAM" id="SSF52833">
    <property type="entry name" value="Thioredoxin-like"/>
    <property type="match status" value="1"/>
</dbReference>
<dbReference type="InterPro" id="IPR036249">
    <property type="entry name" value="Thioredoxin-like_sf"/>
</dbReference>
<dbReference type="InterPro" id="IPR011911">
    <property type="entry name" value="GlrX_YruB"/>
</dbReference>
<gene>
    <name evidence="2" type="ORF">COU01_00855</name>
</gene>
<dbReference type="GO" id="GO:0009055">
    <property type="term" value="F:electron transfer activity"/>
    <property type="evidence" value="ECO:0007669"/>
    <property type="project" value="TreeGrafter"/>
</dbReference>
<dbReference type="AlphaFoldDB" id="A0A2H0V0M4"/>
<dbReference type="Proteomes" id="UP000228510">
    <property type="component" value="Unassembled WGS sequence"/>
</dbReference>
<sequence length="78" mass="8493">MPSVTIYTTPTCTYCHTAKEYFKQNNIAYIEKDVTQDVAAQQEMIARSGQMGVPVIDVGGTIVVGFAQPKLKALLGLK</sequence>
<evidence type="ECO:0000313" key="2">
    <source>
        <dbReference type="EMBL" id="PIR92605.1"/>
    </source>
</evidence>
<accession>A0A2H0V0M4</accession>
<proteinExistence type="predicted"/>
<evidence type="ECO:0000259" key="1">
    <source>
        <dbReference type="Pfam" id="PF00462"/>
    </source>
</evidence>
<feature type="domain" description="Glutaredoxin" evidence="1">
    <location>
        <begin position="4"/>
        <end position="63"/>
    </location>
</feature>
<organism evidence="2 3">
    <name type="scientific">Candidatus Falkowbacteria bacterium CG10_big_fil_rev_8_21_14_0_10_44_15</name>
    <dbReference type="NCBI Taxonomy" id="1974569"/>
    <lineage>
        <taxon>Bacteria</taxon>
        <taxon>Candidatus Falkowiibacteriota</taxon>
    </lineage>
</organism>
<protein>
    <submittedName>
        <fullName evidence="2">NrdH-redoxin</fullName>
    </submittedName>
</protein>
<dbReference type="Pfam" id="PF00462">
    <property type="entry name" value="Glutaredoxin"/>
    <property type="match status" value="1"/>
</dbReference>